<proteinExistence type="predicted"/>
<evidence type="ECO:0000313" key="2">
    <source>
        <dbReference type="Proteomes" id="UP001163603"/>
    </source>
</evidence>
<comment type="caution">
    <text evidence="1">The sequence shown here is derived from an EMBL/GenBank/DDBJ whole genome shotgun (WGS) entry which is preliminary data.</text>
</comment>
<gene>
    <name evidence="1" type="ORF">Pint_32877</name>
</gene>
<protein>
    <submittedName>
        <fullName evidence="1">Uncharacterized protein</fullName>
    </submittedName>
</protein>
<dbReference type="EMBL" id="CM047749">
    <property type="protein sequence ID" value="KAJ0011518.1"/>
    <property type="molecule type" value="Genomic_DNA"/>
</dbReference>
<sequence length="189" mass="21540">MGRADKLVVTSVNEVELHSVDDSFVKWKKHSTAYSKYCSQRKRTPTPATIIKKATNTEKNTPEAQKVSLAAYHLEGEANQWWQWIRRTFEEEGRALSWENFEGELSARFGPSECEDCNEVLSRIKQSDISDGIRMFKPQTLKDAISLARMKDDQLSRQRRFIRPTPPIRASLTLPPANRAAPPTPANPI</sequence>
<organism evidence="1 2">
    <name type="scientific">Pistacia integerrima</name>
    <dbReference type="NCBI Taxonomy" id="434235"/>
    <lineage>
        <taxon>Eukaryota</taxon>
        <taxon>Viridiplantae</taxon>
        <taxon>Streptophyta</taxon>
        <taxon>Embryophyta</taxon>
        <taxon>Tracheophyta</taxon>
        <taxon>Spermatophyta</taxon>
        <taxon>Magnoliopsida</taxon>
        <taxon>eudicotyledons</taxon>
        <taxon>Gunneridae</taxon>
        <taxon>Pentapetalae</taxon>
        <taxon>rosids</taxon>
        <taxon>malvids</taxon>
        <taxon>Sapindales</taxon>
        <taxon>Anacardiaceae</taxon>
        <taxon>Pistacia</taxon>
    </lineage>
</organism>
<reference evidence="2" key="1">
    <citation type="journal article" date="2023" name="G3 (Bethesda)">
        <title>Genome assembly and association tests identify interacting loci associated with vigor, precocity, and sex in interspecific pistachio rootstocks.</title>
        <authorList>
            <person name="Palmer W."/>
            <person name="Jacygrad E."/>
            <person name="Sagayaradj S."/>
            <person name="Cavanaugh K."/>
            <person name="Han R."/>
            <person name="Bertier L."/>
            <person name="Beede B."/>
            <person name="Kafkas S."/>
            <person name="Golino D."/>
            <person name="Preece J."/>
            <person name="Michelmore R."/>
        </authorList>
    </citation>
    <scope>NUCLEOTIDE SEQUENCE [LARGE SCALE GENOMIC DNA]</scope>
</reference>
<accession>A0ACC0X9Q1</accession>
<name>A0ACC0X9Q1_9ROSI</name>
<keyword evidence="2" id="KW-1185">Reference proteome</keyword>
<evidence type="ECO:0000313" key="1">
    <source>
        <dbReference type="EMBL" id="KAJ0011518.1"/>
    </source>
</evidence>
<dbReference type="Proteomes" id="UP001163603">
    <property type="component" value="Chromosome 14"/>
</dbReference>